<dbReference type="Pfam" id="PF12222">
    <property type="entry name" value="PNGaseA"/>
    <property type="match status" value="1"/>
</dbReference>
<dbReference type="InterPro" id="IPR056948">
    <property type="entry name" value="PNGaseA_N"/>
</dbReference>
<keyword evidence="5" id="KW-1185">Reference proteome</keyword>
<evidence type="ECO:0000313" key="5">
    <source>
        <dbReference type="Proteomes" id="UP001367316"/>
    </source>
</evidence>
<keyword evidence="2" id="KW-0732">Signal</keyword>
<name>A0ABR1MZN3_9PEZI</name>
<protein>
    <submittedName>
        <fullName evidence="4">Peptide-N4-(N-acetyl-beta-glucosaminyl)asparagine amidase A</fullName>
    </submittedName>
</protein>
<evidence type="ECO:0000259" key="3">
    <source>
        <dbReference type="Pfam" id="PF12222"/>
    </source>
</evidence>
<feature type="signal peptide" evidence="2">
    <location>
        <begin position="1"/>
        <end position="43"/>
    </location>
</feature>
<evidence type="ECO:0000256" key="2">
    <source>
        <dbReference type="SAM" id="SignalP"/>
    </source>
</evidence>
<proteinExistence type="predicted"/>
<feature type="chain" id="PRO_5046816778" evidence="2">
    <location>
        <begin position="44"/>
        <end position="684"/>
    </location>
</feature>
<dbReference type="PANTHER" id="PTHR31104">
    <property type="entry name" value="PEPTIDE-N4-(N-ACETYL-BETA-GLUCOSAMINYL)ASPARAGINE AMIDASE A PROTEIN"/>
    <property type="match status" value="1"/>
</dbReference>
<feature type="domain" description="Peptide N-acetyl-beta-D-glucosaminyl asparaginase amidase A N-terminal" evidence="3">
    <location>
        <begin position="80"/>
        <end position="397"/>
    </location>
</feature>
<organism evidence="4 5">
    <name type="scientific">Phyllosticta paracitricarpa</name>
    <dbReference type="NCBI Taxonomy" id="2016321"/>
    <lineage>
        <taxon>Eukaryota</taxon>
        <taxon>Fungi</taxon>
        <taxon>Dikarya</taxon>
        <taxon>Ascomycota</taxon>
        <taxon>Pezizomycotina</taxon>
        <taxon>Dothideomycetes</taxon>
        <taxon>Dothideomycetes incertae sedis</taxon>
        <taxon>Botryosphaeriales</taxon>
        <taxon>Phyllostictaceae</taxon>
        <taxon>Phyllosticta</taxon>
    </lineage>
</organism>
<comment type="caution">
    <text evidence="4">The sequence shown here is derived from an EMBL/GenBank/DDBJ whole genome shotgun (WGS) entry which is preliminary data.</text>
</comment>
<dbReference type="InterPro" id="IPR021102">
    <property type="entry name" value="PNGase_A"/>
</dbReference>
<accession>A0ABR1MZN3</accession>
<dbReference type="EMBL" id="JBBPBF010000031">
    <property type="protein sequence ID" value="KAK7608024.1"/>
    <property type="molecule type" value="Genomic_DNA"/>
</dbReference>
<feature type="region of interest" description="Disordered" evidence="1">
    <location>
        <begin position="637"/>
        <end position="684"/>
    </location>
</feature>
<dbReference type="Pfam" id="PF25156">
    <property type="entry name" value="PNGase_A_C"/>
    <property type="match status" value="1"/>
</dbReference>
<feature type="compositionally biased region" description="Low complexity" evidence="1">
    <location>
        <begin position="647"/>
        <end position="663"/>
    </location>
</feature>
<evidence type="ECO:0000313" key="4">
    <source>
        <dbReference type="EMBL" id="KAK7608024.1"/>
    </source>
</evidence>
<dbReference type="Proteomes" id="UP001367316">
    <property type="component" value="Unassembled WGS sequence"/>
</dbReference>
<reference evidence="4 5" key="1">
    <citation type="submission" date="2024-04" db="EMBL/GenBank/DDBJ databases">
        <title>Phyllosticta paracitricarpa is synonymous to the EU quarantine fungus P. citricarpa based on phylogenomic analyses.</title>
        <authorList>
            <consortium name="Lawrence Berkeley National Laboratory"/>
            <person name="Van ingen-buijs V.A."/>
            <person name="Van westerhoven A.C."/>
            <person name="Haridas S."/>
            <person name="Skiadas P."/>
            <person name="Martin F."/>
            <person name="Groenewald J.Z."/>
            <person name="Crous P.W."/>
            <person name="Seidl M.F."/>
        </authorList>
    </citation>
    <scope>NUCLEOTIDE SEQUENCE [LARGE SCALE GENOMIC DNA]</scope>
    <source>
        <strain evidence="4 5">CBS 141358</strain>
    </source>
</reference>
<sequence length="684" mass="73189">MHGAGGSRIAPPIRTPTTPRSNLLLLLLLLVAALLSVLPTAAAAANRGLHQQALAIRAENASTSPLDVVELDPPVLTPKAPDCQDTLMVHVFGQSYGKPFVGEYAPPACEFNRVVFNLTVTSRGRQYDRLAIMYFNDTEIFRTSTAEPAADGIIWTYIKDMSAYVSLFKEPQKIIFDLGNLLSDVYTGSFNTTLIASFYNDAEATFRPADAILPVSAAGSSSDSGSAFTLPADVATNTMTVPANVERAIFSIAACGQAEEEFWMSSVPNSLVDTFGSVTELYGFWPFRELQLFIDGNLAGVAWPFPIIFTGGVVASFWRPLVGIDAFDLEEDQIDITPWLGLLSDGGEHTFEIRVTGLNETGPNSAVLSETVNSNWVVTGKLFLWCSDSNSTTTGTRPTVSAPSPTIRTWYDYGGVSANGTNRTLEFAVNVSRSYSVSATINGSPYTWAQELYFTNYNNYSSAGTDQLTIQNTSAYDTLITSNATISSPLYSRRATYPLTTFVHYISTDALTHLGGWIDRAKTVATTGAAAFPLGLAGFALESNTATGTRLSTRQNGTGDLTITSLPASASSRSDRMQQSLEFAALLPGAEVLPLFEATALAVNGSWASGSDVGHVADDEARVERERERAFAPKPLHEMLGHGPRRGGVAARVAVSSPASSAAPPVPASGAERRRARMRGAGEL</sequence>
<gene>
    <name evidence="4" type="ORF">JOL62DRAFT_507493</name>
</gene>
<evidence type="ECO:0000256" key="1">
    <source>
        <dbReference type="SAM" id="MobiDB-lite"/>
    </source>
</evidence>